<dbReference type="InterPro" id="IPR036866">
    <property type="entry name" value="RibonucZ/Hydroxyglut_hydro"/>
</dbReference>
<dbReference type="EMBL" id="MEWZ01000008">
    <property type="protein sequence ID" value="OGC87043.1"/>
    <property type="molecule type" value="Genomic_DNA"/>
</dbReference>
<sequence>MVISYAGGECFKVSQGDLTLAFNPPARGSQLATSKFGADIALVSLDHKDFNGVDSAAFGERQPFVIEGPGEYEVKEVTVRGFGGPTEYDGKQTINTIYSVAVEEMNLCFLGALGSAELPAAAKQELDDIDVLFVPVGEGGVLGHAAAYKLAVGLEPKVVIPMHYEAASLKAFLKEAGAEDTKPIEKLTIKKKDLDGKEAEVVVLQA</sequence>
<gene>
    <name evidence="1" type="ORF">A2949_00770</name>
</gene>
<proteinExistence type="predicted"/>
<dbReference type="PANTHER" id="PTHR39189:SF1">
    <property type="entry name" value="UPF0173 METAL-DEPENDENT HYDROLASE YTKL"/>
    <property type="match status" value="1"/>
</dbReference>
<dbReference type="Pfam" id="PF13483">
    <property type="entry name" value="Lactamase_B_3"/>
    <property type="match status" value="1"/>
</dbReference>
<dbReference type="STRING" id="1797245.A2949_00770"/>
<evidence type="ECO:0008006" key="3">
    <source>
        <dbReference type="Google" id="ProtNLM"/>
    </source>
</evidence>
<dbReference type="SUPFAM" id="SSF56281">
    <property type="entry name" value="Metallo-hydrolase/oxidoreductase"/>
    <property type="match status" value="1"/>
</dbReference>
<organism evidence="1 2">
    <name type="scientific">Candidatus Adlerbacteria bacterium RIFCSPLOWO2_01_FULL_54_21b</name>
    <dbReference type="NCBI Taxonomy" id="1797245"/>
    <lineage>
        <taxon>Bacteria</taxon>
        <taxon>Candidatus Adleribacteriota</taxon>
    </lineage>
</organism>
<dbReference type="PANTHER" id="PTHR39189">
    <property type="entry name" value="UPF0173 METAL-DEPENDENT HYDROLASE YTKL"/>
    <property type="match status" value="1"/>
</dbReference>
<dbReference type="Gene3D" id="3.60.15.10">
    <property type="entry name" value="Ribonuclease Z/Hydroxyacylglutathione hydrolase-like"/>
    <property type="match status" value="1"/>
</dbReference>
<dbReference type="AlphaFoldDB" id="A0A1F4Y142"/>
<reference evidence="1 2" key="1">
    <citation type="journal article" date="2016" name="Nat. Commun.">
        <title>Thousands of microbial genomes shed light on interconnected biogeochemical processes in an aquifer system.</title>
        <authorList>
            <person name="Anantharaman K."/>
            <person name="Brown C.T."/>
            <person name="Hug L.A."/>
            <person name="Sharon I."/>
            <person name="Castelle C.J."/>
            <person name="Probst A.J."/>
            <person name="Thomas B.C."/>
            <person name="Singh A."/>
            <person name="Wilkins M.J."/>
            <person name="Karaoz U."/>
            <person name="Brodie E.L."/>
            <person name="Williams K.H."/>
            <person name="Hubbard S.S."/>
            <person name="Banfield J.F."/>
        </authorList>
    </citation>
    <scope>NUCLEOTIDE SEQUENCE [LARGE SCALE GENOMIC DNA]</scope>
</reference>
<dbReference type="Proteomes" id="UP000178585">
    <property type="component" value="Unassembled WGS sequence"/>
</dbReference>
<evidence type="ECO:0000313" key="2">
    <source>
        <dbReference type="Proteomes" id="UP000178585"/>
    </source>
</evidence>
<name>A0A1F4Y142_9BACT</name>
<comment type="caution">
    <text evidence="1">The sequence shown here is derived from an EMBL/GenBank/DDBJ whole genome shotgun (WGS) entry which is preliminary data.</text>
</comment>
<accession>A0A1F4Y142</accession>
<protein>
    <recommendedName>
        <fullName evidence="3">Zn-dependent hydrolase</fullName>
    </recommendedName>
</protein>
<evidence type="ECO:0000313" key="1">
    <source>
        <dbReference type="EMBL" id="OGC87043.1"/>
    </source>
</evidence>